<dbReference type="SUPFAM" id="SSF56176">
    <property type="entry name" value="FAD-binding/transporter-associated domain-like"/>
    <property type="match status" value="1"/>
</dbReference>
<dbReference type="PANTHER" id="PTHR11748:SF119">
    <property type="entry name" value="D-2-HYDROXYGLUTARATE DEHYDROGENASE"/>
    <property type="match status" value="1"/>
</dbReference>
<dbReference type="Pfam" id="PF01565">
    <property type="entry name" value="FAD_binding_4"/>
    <property type="match status" value="1"/>
</dbReference>
<dbReference type="Gene3D" id="1.10.45.10">
    <property type="entry name" value="Vanillyl-alcohol Oxidase, Chain A, domain 4"/>
    <property type="match status" value="1"/>
</dbReference>
<keyword evidence="12" id="KW-1185">Reference proteome</keyword>
<dbReference type="InterPro" id="IPR036318">
    <property type="entry name" value="FAD-bd_PCMH-like_sf"/>
</dbReference>
<name>A0A4P6ETJ1_9MICO</name>
<dbReference type="InterPro" id="IPR016171">
    <property type="entry name" value="Vanillyl_alc_oxidase_C-sub2"/>
</dbReference>
<dbReference type="InterPro" id="IPR006094">
    <property type="entry name" value="Oxid_FAD_bind_N"/>
</dbReference>
<evidence type="ECO:0000256" key="6">
    <source>
        <dbReference type="ARBA" id="ARBA00023004"/>
    </source>
</evidence>
<dbReference type="InterPro" id="IPR017896">
    <property type="entry name" value="4Fe4S_Fe-S-bd"/>
</dbReference>
<feature type="region of interest" description="Disordered" evidence="8">
    <location>
        <begin position="538"/>
        <end position="561"/>
    </location>
</feature>
<dbReference type="Pfam" id="PF02913">
    <property type="entry name" value="FAD-oxidase_C"/>
    <property type="match status" value="1"/>
</dbReference>
<evidence type="ECO:0000259" key="9">
    <source>
        <dbReference type="PROSITE" id="PS51379"/>
    </source>
</evidence>
<evidence type="ECO:0000256" key="2">
    <source>
        <dbReference type="ARBA" id="ARBA00022630"/>
    </source>
</evidence>
<dbReference type="SUPFAM" id="SSF55103">
    <property type="entry name" value="FAD-linked oxidases, C-terminal domain"/>
    <property type="match status" value="1"/>
</dbReference>
<dbReference type="GO" id="GO:0004458">
    <property type="term" value="F:D-lactate dehydrogenase (cytochrome) activity"/>
    <property type="evidence" value="ECO:0007669"/>
    <property type="project" value="TreeGrafter"/>
</dbReference>
<dbReference type="InterPro" id="IPR004017">
    <property type="entry name" value="Cys_rich_dom"/>
</dbReference>
<evidence type="ECO:0000256" key="4">
    <source>
        <dbReference type="ARBA" id="ARBA00022827"/>
    </source>
</evidence>
<feature type="domain" description="FAD-binding PCMH-type" evidence="10">
    <location>
        <begin position="63"/>
        <end position="279"/>
    </location>
</feature>
<dbReference type="GO" id="GO:0046872">
    <property type="term" value="F:metal ion binding"/>
    <property type="evidence" value="ECO:0007669"/>
    <property type="project" value="UniProtKB-KW"/>
</dbReference>
<dbReference type="Gene3D" id="3.30.70.2740">
    <property type="match status" value="1"/>
</dbReference>
<evidence type="ECO:0000259" key="10">
    <source>
        <dbReference type="PROSITE" id="PS51387"/>
    </source>
</evidence>
<dbReference type="InterPro" id="IPR017900">
    <property type="entry name" value="4Fe4S_Fe_S_CS"/>
</dbReference>
<dbReference type="InterPro" id="IPR004113">
    <property type="entry name" value="FAD-bd_oxidored_4_C"/>
</dbReference>
<evidence type="ECO:0000313" key="12">
    <source>
        <dbReference type="Proteomes" id="UP000291758"/>
    </source>
</evidence>
<dbReference type="GO" id="GO:1903457">
    <property type="term" value="P:lactate catabolic process"/>
    <property type="evidence" value="ECO:0007669"/>
    <property type="project" value="TreeGrafter"/>
</dbReference>
<evidence type="ECO:0000256" key="3">
    <source>
        <dbReference type="ARBA" id="ARBA00022723"/>
    </source>
</evidence>
<dbReference type="AlphaFoldDB" id="A0A4P6ETJ1"/>
<reference evidence="11 12" key="1">
    <citation type="submission" date="2019-01" db="EMBL/GenBank/DDBJ databases">
        <title>Genome sequencing of strain 2JSPR-7.</title>
        <authorList>
            <person name="Heo J."/>
            <person name="Kim S.-J."/>
            <person name="Kim J.-S."/>
            <person name="Hong S.-B."/>
            <person name="Kwon S.-W."/>
        </authorList>
    </citation>
    <scope>NUCLEOTIDE SEQUENCE [LARGE SCALE GENOMIC DNA]</scope>
    <source>
        <strain evidence="11 12">2JSPR-7</strain>
    </source>
</reference>
<dbReference type="RefSeq" id="WP_129204848.1">
    <property type="nucleotide sequence ID" value="NZ_CP035495.1"/>
</dbReference>
<dbReference type="InterPro" id="IPR016164">
    <property type="entry name" value="FAD-linked_Oxase-like_C"/>
</dbReference>
<feature type="region of interest" description="Disordered" evidence="8">
    <location>
        <begin position="1"/>
        <end position="27"/>
    </location>
</feature>
<dbReference type="SUPFAM" id="SSF46548">
    <property type="entry name" value="alpha-helical ferredoxin"/>
    <property type="match status" value="1"/>
</dbReference>
<evidence type="ECO:0000313" key="11">
    <source>
        <dbReference type="EMBL" id="QAY63687.1"/>
    </source>
</evidence>
<dbReference type="OrthoDB" id="9770306at2"/>
<dbReference type="PROSITE" id="PS51379">
    <property type="entry name" value="4FE4S_FER_2"/>
    <property type="match status" value="1"/>
</dbReference>
<dbReference type="PROSITE" id="PS00198">
    <property type="entry name" value="4FE4S_FER_1"/>
    <property type="match status" value="1"/>
</dbReference>
<comment type="cofactor">
    <cofactor evidence="1">
        <name>FAD</name>
        <dbReference type="ChEBI" id="CHEBI:57692"/>
    </cofactor>
</comment>
<dbReference type="Pfam" id="PF02754">
    <property type="entry name" value="CCG"/>
    <property type="match status" value="1"/>
</dbReference>
<evidence type="ECO:0000256" key="1">
    <source>
        <dbReference type="ARBA" id="ARBA00001974"/>
    </source>
</evidence>
<dbReference type="GO" id="GO:0051536">
    <property type="term" value="F:iron-sulfur cluster binding"/>
    <property type="evidence" value="ECO:0007669"/>
    <property type="project" value="UniProtKB-KW"/>
</dbReference>
<sequence>MTSTENQSPDAPRPRAGEANEAERAAAAAREAVAQALRTVVVTGAVETGARRRAEYATDASNYRVVPDLVVFPATEDEFVAALDVLRELKVPVTARGAGTSVAGNAVGPGAVIDLSRHLHRVVSVDVDARTAVVQPGAVMSTLQKAAAGHGLRFGPDPSTQNRATLGGMIGNNACGPHAVAYGRTADNVVALDVVDGRGRRFLAGAGDPEFPQVPGLKELVRDNLALIRTQFGRFGRQVSGYSLEHLLPENGSDLAKALVGTEGTCVTVIGATLRLVPLPQQPTLVVLGYADMPSAADDVPALLAVGSQEAGTAALAIEGLDARLVDVVRKARGADAVPPLPDGAGWLMIEVAGATPEDAVRNAEAVVAASSAVASQIHAAGPEATKMWQIRADGAGLAGRTPAGEQAWPGWEDSAVPPEKLGAYLRDLDALMGRYGVDGLPYGHFGDGCVHLRIDLPLEASGSVLRTFMTEAAELVARYGGSLSGEHGDGRARSELLPLMYSPEAIALLERFKALFDPDDVLNPGVVVHPAAVDADLRRPQARPTPSRQRIDARDGGARSSGALRGIEKVAGHAGFSFQHDHHDLTTAVHRCVGVGKCRADNHAGGGFMCPSYQATKDEKDVTRGRARVLQDAVNGKLIGGLNAVEVRQSLDLCLSCKACSADCPAGVDMAQFKSEVLHRTYKGRVRPVDHYVLGWLPRWTRLIGPFAPLVNKVLGVRAIAKAVLWLGGMDPRRQMMTFAEVPFHTWWKRGGATHGVPGLSHRQEPGRPAPQGNPRVVLWTDSFSDAMAPSVPKAAVKVLTAAGYDVVVPDQEACCGLTWISTGQLDGARRRLANLLSVLGPYAVNGVPILGLEPSCTAVLRSDLLDLFPDDPRAAAVAAATRTVAELLTEPETAPRPETGWTMPDLSDLKAVVQPHCHHHSVMGYQADEKLLRDGGASIEVLAGCCGLAGNFGMQKGHYDVSVAVAENALLPALRAADEGTEYLADGYSCRTQAVQLAGVEGKALVEVIAERL</sequence>
<dbReference type="GO" id="GO:0008720">
    <property type="term" value="F:D-lactate dehydrogenase (NAD+) activity"/>
    <property type="evidence" value="ECO:0007669"/>
    <property type="project" value="TreeGrafter"/>
</dbReference>
<keyword evidence="6" id="KW-0408">Iron</keyword>
<dbReference type="KEGG" id="xyl:ET495_11005"/>
<evidence type="ECO:0000256" key="5">
    <source>
        <dbReference type="ARBA" id="ARBA00023002"/>
    </source>
</evidence>
<feature type="domain" description="4Fe-4S ferredoxin-type" evidence="9">
    <location>
        <begin position="644"/>
        <end position="677"/>
    </location>
</feature>
<organism evidence="11 12">
    <name type="scientific">Xylanimonas allomyrinae</name>
    <dbReference type="NCBI Taxonomy" id="2509459"/>
    <lineage>
        <taxon>Bacteria</taxon>
        <taxon>Bacillati</taxon>
        <taxon>Actinomycetota</taxon>
        <taxon>Actinomycetes</taxon>
        <taxon>Micrococcales</taxon>
        <taxon>Promicromonosporaceae</taxon>
        <taxon>Xylanimonas</taxon>
    </lineage>
</organism>
<keyword evidence="7" id="KW-0411">Iron-sulfur</keyword>
<dbReference type="GO" id="GO:0071949">
    <property type="term" value="F:FAD binding"/>
    <property type="evidence" value="ECO:0007669"/>
    <property type="project" value="InterPro"/>
</dbReference>
<dbReference type="Proteomes" id="UP000291758">
    <property type="component" value="Chromosome"/>
</dbReference>
<dbReference type="EMBL" id="CP035495">
    <property type="protein sequence ID" value="QAY63687.1"/>
    <property type="molecule type" value="Genomic_DNA"/>
</dbReference>
<dbReference type="PANTHER" id="PTHR11748">
    <property type="entry name" value="D-LACTATE DEHYDROGENASE"/>
    <property type="match status" value="1"/>
</dbReference>
<proteinExistence type="predicted"/>
<dbReference type="Gene3D" id="3.30.465.10">
    <property type="match status" value="1"/>
</dbReference>
<evidence type="ECO:0000256" key="7">
    <source>
        <dbReference type="ARBA" id="ARBA00023014"/>
    </source>
</evidence>
<protein>
    <submittedName>
        <fullName evidence="11">FAD-binding oxidoreductase</fullName>
    </submittedName>
</protein>
<keyword evidence="4" id="KW-0274">FAD</keyword>
<keyword evidence="3" id="KW-0479">Metal-binding</keyword>
<dbReference type="InterPro" id="IPR016169">
    <property type="entry name" value="FAD-bd_PCMH_sub2"/>
</dbReference>
<dbReference type="PROSITE" id="PS51387">
    <property type="entry name" value="FAD_PCMH"/>
    <property type="match status" value="1"/>
</dbReference>
<feature type="compositionally biased region" description="Basic and acidic residues" evidence="8">
    <location>
        <begin position="12"/>
        <end position="24"/>
    </location>
</feature>
<dbReference type="InterPro" id="IPR016166">
    <property type="entry name" value="FAD-bd_PCMH"/>
</dbReference>
<keyword evidence="2" id="KW-0285">Flavoprotein</keyword>
<dbReference type="Pfam" id="PF13183">
    <property type="entry name" value="Fer4_8"/>
    <property type="match status" value="1"/>
</dbReference>
<keyword evidence="5" id="KW-0560">Oxidoreductase</keyword>
<gene>
    <name evidence="11" type="ORF">ET495_11005</name>
</gene>
<accession>A0A4P6ETJ1</accession>
<evidence type="ECO:0000256" key="8">
    <source>
        <dbReference type="SAM" id="MobiDB-lite"/>
    </source>
</evidence>